<sequence length="198" mass="19751">MVTKISASVIGANAVTETSIGSNVIIARHLANSAVQSRHLGAGLDASAVQDNVAAAEANIILVDANVKAITDTTTDLNIGSGKYFFDKSATSLGIDTTTPILSSITLGNPANVVINYGSSGATGNVTIGGADDEGHRLNVFGSANVGTLTVSSFTPSGAMSITDATATSDKTTGALKVTGGISTQADLGIGDDIFMDS</sequence>
<gene>
    <name evidence="1" type="ORF">METZ01_LOCUS61941</name>
</gene>
<organism evidence="1">
    <name type="scientific">marine metagenome</name>
    <dbReference type="NCBI Taxonomy" id="408172"/>
    <lineage>
        <taxon>unclassified sequences</taxon>
        <taxon>metagenomes</taxon>
        <taxon>ecological metagenomes</taxon>
    </lineage>
</organism>
<reference evidence="1" key="1">
    <citation type="submission" date="2018-05" db="EMBL/GenBank/DDBJ databases">
        <authorList>
            <person name="Lanie J.A."/>
            <person name="Ng W.-L."/>
            <person name="Kazmierczak K.M."/>
            <person name="Andrzejewski T.M."/>
            <person name="Davidsen T.M."/>
            <person name="Wayne K.J."/>
            <person name="Tettelin H."/>
            <person name="Glass J.I."/>
            <person name="Rusch D."/>
            <person name="Podicherti R."/>
            <person name="Tsui H.-C.T."/>
            <person name="Winkler M.E."/>
        </authorList>
    </citation>
    <scope>NUCLEOTIDE SEQUENCE</scope>
</reference>
<evidence type="ECO:0000313" key="1">
    <source>
        <dbReference type="EMBL" id="SVA09087.1"/>
    </source>
</evidence>
<accession>A0A381T3A0</accession>
<name>A0A381T3A0_9ZZZZ</name>
<protein>
    <submittedName>
        <fullName evidence="1">Uncharacterized protein</fullName>
    </submittedName>
</protein>
<feature type="non-terminal residue" evidence="1">
    <location>
        <position position="198"/>
    </location>
</feature>
<proteinExistence type="predicted"/>
<dbReference type="EMBL" id="UINC01003767">
    <property type="protein sequence ID" value="SVA09087.1"/>
    <property type="molecule type" value="Genomic_DNA"/>
</dbReference>
<dbReference type="AlphaFoldDB" id="A0A381T3A0"/>